<dbReference type="InterPro" id="IPR052895">
    <property type="entry name" value="HetReg/Transcr_Mod"/>
</dbReference>
<organism evidence="2 3">
    <name type="scientific">Oculimacula yallundae</name>
    <dbReference type="NCBI Taxonomy" id="86028"/>
    <lineage>
        <taxon>Eukaryota</taxon>
        <taxon>Fungi</taxon>
        <taxon>Dikarya</taxon>
        <taxon>Ascomycota</taxon>
        <taxon>Pezizomycotina</taxon>
        <taxon>Leotiomycetes</taxon>
        <taxon>Helotiales</taxon>
        <taxon>Ploettnerulaceae</taxon>
        <taxon>Oculimacula</taxon>
    </lineage>
</organism>
<gene>
    <name evidence="2" type="ORF">VTL71DRAFT_3793</name>
</gene>
<proteinExistence type="predicted"/>
<sequence>MSSSGLLRRVTSLFTQPIGGPSDQRIPTFRYESLGSERKIRLLKIKPIRNRRMTLELQPPLECDIITVPLDSAPSYLALSYVWGDSTLCRPILCNGALMLITENLHLALWTVSCSIGTKYCEMWKKGKPIFLWADGICICQTDINEKNYQVAMMGDVYRKASGVIGYAGAPTEGDPRDAMLSLVAESDFNNGYLMFPDEKKGSDLCILDWKRNSLTDQVAREFWISPWLRRGWVTQEVALAAMLHVIYGTGPKHALWSLNDMDRIDTAVGTMLRQPGLLQFFRTDSDVSHVSSSTYSTRSTIRRQMLEDPDFQWPLITLLAINRFTETTNPKDRIYALLGFASKNAQESIRVDYSDDYSFTELLLDVSKYCVQRDAVEQLLAFADKDTNSNLPSWLPSWGPGMRDFQEVYSDYSCSSEPLKACLKHDGWKLCISGYIVDQAFRYGPGYPNPEGAYFLGWYPSVAEKTDISRFGCYIFLERAATLLQQGLSRPRKASYRDNEDGTEVVRRTLTLDRKTLPSSSVGQVRNISLNQSAIVAEQDIARAQDKLYYSAYLAVINAPAYGEEAILQSIGASAFGDDPVNSLREHVWRSYSLAKYRWETHGIGNEDLEGLDDWKYILQLELGFLKGMKLAATQNGRLGMVPEAMELSDIIVIFNGFHIPFVLRPVADNQYKVVDMCYLHGVMRGEMEAYLPAERAAGRMLEQEFVLI</sequence>
<protein>
    <recommendedName>
        <fullName evidence="1">Heterokaryon incompatibility domain-containing protein</fullName>
    </recommendedName>
</protein>
<reference evidence="2 3" key="1">
    <citation type="journal article" date="2024" name="Commun. Biol.">
        <title>Comparative genomic analysis of thermophilic fungi reveals convergent evolutionary adaptations and gene losses.</title>
        <authorList>
            <person name="Steindorff A.S."/>
            <person name="Aguilar-Pontes M.V."/>
            <person name="Robinson A.J."/>
            <person name="Andreopoulos B."/>
            <person name="LaButti K."/>
            <person name="Kuo A."/>
            <person name="Mondo S."/>
            <person name="Riley R."/>
            <person name="Otillar R."/>
            <person name="Haridas S."/>
            <person name="Lipzen A."/>
            <person name="Grimwood J."/>
            <person name="Schmutz J."/>
            <person name="Clum A."/>
            <person name="Reid I.D."/>
            <person name="Moisan M.C."/>
            <person name="Butler G."/>
            <person name="Nguyen T.T.M."/>
            <person name="Dewar K."/>
            <person name="Conant G."/>
            <person name="Drula E."/>
            <person name="Henrissat B."/>
            <person name="Hansel C."/>
            <person name="Singer S."/>
            <person name="Hutchinson M.I."/>
            <person name="de Vries R.P."/>
            <person name="Natvig D.O."/>
            <person name="Powell A.J."/>
            <person name="Tsang A."/>
            <person name="Grigoriev I.V."/>
        </authorList>
    </citation>
    <scope>NUCLEOTIDE SEQUENCE [LARGE SCALE GENOMIC DNA]</scope>
    <source>
        <strain evidence="2 3">CBS 494.80</strain>
    </source>
</reference>
<evidence type="ECO:0000259" key="1">
    <source>
        <dbReference type="Pfam" id="PF06985"/>
    </source>
</evidence>
<dbReference type="Pfam" id="PF26639">
    <property type="entry name" value="Het-6_barrel"/>
    <property type="match status" value="1"/>
</dbReference>
<dbReference type="PANTHER" id="PTHR24148">
    <property type="entry name" value="ANKYRIN REPEAT DOMAIN-CONTAINING PROTEIN 39 HOMOLOG-RELATED"/>
    <property type="match status" value="1"/>
</dbReference>
<dbReference type="Proteomes" id="UP001595075">
    <property type="component" value="Unassembled WGS sequence"/>
</dbReference>
<dbReference type="PANTHER" id="PTHR24148:SF73">
    <property type="entry name" value="HET DOMAIN PROTEIN (AFU_ORTHOLOGUE AFUA_8G01020)"/>
    <property type="match status" value="1"/>
</dbReference>
<evidence type="ECO:0000313" key="3">
    <source>
        <dbReference type="Proteomes" id="UP001595075"/>
    </source>
</evidence>
<dbReference type="Pfam" id="PF06985">
    <property type="entry name" value="HET"/>
    <property type="match status" value="1"/>
</dbReference>
<feature type="domain" description="Heterokaryon incompatibility" evidence="1">
    <location>
        <begin position="76"/>
        <end position="237"/>
    </location>
</feature>
<dbReference type="InterPro" id="IPR010730">
    <property type="entry name" value="HET"/>
</dbReference>
<keyword evidence="3" id="KW-1185">Reference proteome</keyword>
<accession>A0ABR4C420</accession>
<comment type="caution">
    <text evidence="2">The sequence shown here is derived from an EMBL/GenBank/DDBJ whole genome shotgun (WGS) entry which is preliminary data.</text>
</comment>
<dbReference type="EMBL" id="JAZHXI010000013">
    <property type="protein sequence ID" value="KAL2064655.1"/>
    <property type="molecule type" value="Genomic_DNA"/>
</dbReference>
<name>A0ABR4C420_9HELO</name>
<evidence type="ECO:0000313" key="2">
    <source>
        <dbReference type="EMBL" id="KAL2064655.1"/>
    </source>
</evidence>